<gene>
    <name evidence="1" type="ORF">M9Y10_011652</name>
</gene>
<keyword evidence="2" id="KW-1185">Reference proteome</keyword>
<dbReference type="InterPro" id="IPR026906">
    <property type="entry name" value="LRR_5"/>
</dbReference>
<comment type="caution">
    <text evidence="1">The sequence shown here is derived from an EMBL/GenBank/DDBJ whole genome shotgun (WGS) entry which is preliminary data.</text>
</comment>
<evidence type="ECO:0000313" key="2">
    <source>
        <dbReference type="Proteomes" id="UP001470230"/>
    </source>
</evidence>
<dbReference type="Gene3D" id="3.80.10.10">
    <property type="entry name" value="Ribonuclease Inhibitor"/>
    <property type="match status" value="1"/>
</dbReference>
<dbReference type="PANTHER" id="PTHR45661">
    <property type="entry name" value="SURFACE ANTIGEN"/>
    <property type="match status" value="1"/>
</dbReference>
<sequence>MIIELESGLRFQLDKSTSTATVVTSPLATGHVQIPRTISDLNGVNYIITTIGVESFKDNKNIQDIILPDDSGLTSIEAFAFSNSSVRKISFPACLEHLDAKCFEGADNLVEIEVSDSNQVYEYLDNKYLIQKQKEQTGDILIFGRKDLKKAVIPSNIIKIAPRAFSHCRNLKIVSFDPNGCILKEIGKRAFSKCPSLETIQPFPPSVNLFSEYSFSDLEKLVRVEFHTESLILKKDCFFNCKELSLASFPYLKKLNIDEMAFNKVSPHFVKLMPPDAEIEEI</sequence>
<dbReference type="EMBL" id="JAPFFF010000017">
    <property type="protein sequence ID" value="KAK8863958.1"/>
    <property type="molecule type" value="Genomic_DNA"/>
</dbReference>
<reference evidence="1 2" key="1">
    <citation type="submission" date="2024-04" db="EMBL/GenBank/DDBJ databases">
        <title>Tritrichomonas musculus Genome.</title>
        <authorList>
            <person name="Alves-Ferreira E."/>
            <person name="Grigg M."/>
            <person name="Lorenzi H."/>
            <person name="Galac M."/>
        </authorList>
    </citation>
    <scope>NUCLEOTIDE SEQUENCE [LARGE SCALE GENOMIC DNA]</scope>
    <source>
        <strain evidence="1 2">EAF2021</strain>
    </source>
</reference>
<evidence type="ECO:0008006" key="3">
    <source>
        <dbReference type="Google" id="ProtNLM"/>
    </source>
</evidence>
<evidence type="ECO:0000313" key="1">
    <source>
        <dbReference type="EMBL" id="KAK8863958.1"/>
    </source>
</evidence>
<dbReference type="Pfam" id="PF13306">
    <property type="entry name" value="LRR_5"/>
    <property type="match status" value="2"/>
</dbReference>
<dbReference type="InterPro" id="IPR053139">
    <property type="entry name" value="Surface_bspA-like"/>
</dbReference>
<proteinExistence type="predicted"/>
<dbReference type="PANTHER" id="PTHR45661:SF3">
    <property type="entry name" value="IG-LIKE DOMAIN-CONTAINING PROTEIN"/>
    <property type="match status" value="1"/>
</dbReference>
<dbReference type="InterPro" id="IPR032675">
    <property type="entry name" value="LRR_dom_sf"/>
</dbReference>
<accession>A0ABR2IJX0</accession>
<dbReference type="SUPFAM" id="SSF52058">
    <property type="entry name" value="L domain-like"/>
    <property type="match status" value="1"/>
</dbReference>
<dbReference type="Proteomes" id="UP001470230">
    <property type="component" value="Unassembled WGS sequence"/>
</dbReference>
<name>A0ABR2IJX0_9EUKA</name>
<protein>
    <recommendedName>
        <fullName evidence="3">Surface antigen BspA-like protein</fullName>
    </recommendedName>
</protein>
<organism evidence="1 2">
    <name type="scientific">Tritrichomonas musculus</name>
    <dbReference type="NCBI Taxonomy" id="1915356"/>
    <lineage>
        <taxon>Eukaryota</taxon>
        <taxon>Metamonada</taxon>
        <taxon>Parabasalia</taxon>
        <taxon>Tritrichomonadida</taxon>
        <taxon>Tritrichomonadidae</taxon>
        <taxon>Tritrichomonas</taxon>
    </lineage>
</organism>